<protein>
    <submittedName>
        <fullName evidence="1">Uncharacterized protein</fullName>
    </submittedName>
</protein>
<reference evidence="2" key="1">
    <citation type="submission" date="2015-06" db="EMBL/GenBank/DDBJ databases">
        <title>Expansion of signal transduction pathways in fungi by whole-genome duplication.</title>
        <authorList>
            <consortium name="DOE Joint Genome Institute"/>
            <person name="Corrochano L.M."/>
            <person name="Kuo A."/>
            <person name="Marcet-Houben M."/>
            <person name="Polaino S."/>
            <person name="Salamov A."/>
            <person name="Villalobos J.M."/>
            <person name="Alvarez M.I."/>
            <person name="Avalos J."/>
            <person name="Benito E.P."/>
            <person name="Benoit I."/>
            <person name="Burger G."/>
            <person name="Camino L.P."/>
            <person name="Canovas D."/>
            <person name="Cerda-Olmedo E."/>
            <person name="Cheng J.-F."/>
            <person name="Dominguez A."/>
            <person name="Elias M."/>
            <person name="Eslava A.P."/>
            <person name="Glaser F."/>
            <person name="Grimwood J."/>
            <person name="Gutierrez G."/>
            <person name="Heitman J."/>
            <person name="Henrissat B."/>
            <person name="Iturriaga E.A."/>
            <person name="Lang B.F."/>
            <person name="Lavin J.L."/>
            <person name="Lee S."/>
            <person name="Li W."/>
            <person name="Lindquist E."/>
            <person name="Lopez-Garcia S."/>
            <person name="Luque E.M."/>
            <person name="Marcos A.T."/>
            <person name="Martin J."/>
            <person name="McCluskey K."/>
            <person name="Medina H.R."/>
            <person name="Miralles-Duran A."/>
            <person name="Miyazaki A."/>
            <person name="Munoz-Torres E."/>
            <person name="Oguiza J.A."/>
            <person name="Ohm R."/>
            <person name="Olmedo M."/>
            <person name="Orejas M."/>
            <person name="Ortiz-Castellanos L."/>
            <person name="Pisabarro A.G."/>
            <person name="Rodriguez-Romero J."/>
            <person name="Ruiz-Herrera J."/>
            <person name="Ruiz-Vazquez R."/>
            <person name="Sanz C."/>
            <person name="Schackwitz W."/>
            <person name="Schmutz J."/>
            <person name="Shahriari M."/>
            <person name="Shelest E."/>
            <person name="Silva-Franco F."/>
            <person name="Soanes D."/>
            <person name="Syed K."/>
            <person name="Tagua V.G."/>
            <person name="Talbot N.J."/>
            <person name="Thon M."/>
            <person name="De vries R.P."/>
            <person name="Wiebenga A."/>
            <person name="Yadav J.S."/>
            <person name="Braun E.L."/>
            <person name="Baker S."/>
            <person name="Garre V."/>
            <person name="Horwitz B."/>
            <person name="Torres-Martinez S."/>
            <person name="Idnurm A."/>
            <person name="Herrera-Estrella A."/>
            <person name="Gabaldon T."/>
            <person name="Grigoriev I.V."/>
        </authorList>
    </citation>
    <scope>NUCLEOTIDE SEQUENCE [LARGE SCALE GENOMIC DNA]</scope>
    <source>
        <strain evidence="2">NRRL 1555(-)</strain>
    </source>
</reference>
<evidence type="ECO:0000313" key="1">
    <source>
        <dbReference type="EMBL" id="OAD80039.1"/>
    </source>
</evidence>
<sequence>MTLSSNNHFETTEPQDQISLEIDQSDIHLDCGGRVGELPDWYMYTPSHDITISTDRVLEALGSLGFVDSVQLNQSKTRTKRDL</sequence>
<keyword evidence="2" id="KW-1185">Reference proteome</keyword>
<evidence type="ECO:0000313" key="2">
    <source>
        <dbReference type="Proteomes" id="UP000077315"/>
    </source>
</evidence>
<dbReference type="GeneID" id="28991231"/>
<dbReference type="Proteomes" id="UP000077315">
    <property type="component" value="Unassembled WGS sequence"/>
</dbReference>
<accession>A0A167QPW6</accession>
<dbReference type="EMBL" id="KV440972">
    <property type="protein sequence ID" value="OAD80039.1"/>
    <property type="molecule type" value="Genomic_DNA"/>
</dbReference>
<gene>
    <name evidence="1" type="ORF">PHYBLDRAFT_140052</name>
</gene>
<dbReference type="VEuPathDB" id="FungiDB:PHYBLDRAFT_140052"/>
<dbReference type="RefSeq" id="XP_018298079.1">
    <property type="nucleotide sequence ID" value="XM_018430325.1"/>
</dbReference>
<name>A0A167QPW6_PHYB8</name>
<dbReference type="OrthoDB" id="10504720at2759"/>
<dbReference type="AlphaFoldDB" id="A0A167QPW6"/>
<dbReference type="InParanoid" id="A0A167QPW6"/>
<proteinExistence type="predicted"/>
<organism evidence="1 2">
    <name type="scientific">Phycomyces blakesleeanus (strain ATCC 8743b / DSM 1359 / FGSC 10004 / NBRC 33097 / NRRL 1555)</name>
    <dbReference type="NCBI Taxonomy" id="763407"/>
    <lineage>
        <taxon>Eukaryota</taxon>
        <taxon>Fungi</taxon>
        <taxon>Fungi incertae sedis</taxon>
        <taxon>Mucoromycota</taxon>
        <taxon>Mucoromycotina</taxon>
        <taxon>Mucoromycetes</taxon>
        <taxon>Mucorales</taxon>
        <taxon>Phycomycetaceae</taxon>
        <taxon>Phycomyces</taxon>
    </lineage>
</organism>